<evidence type="ECO:0000256" key="4">
    <source>
        <dbReference type="ARBA" id="ARBA00023235"/>
    </source>
</evidence>
<dbReference type="RefSeq" id="WP_289825461.1">
    <property type="nucleotide sequence ID" value="NZ_JAUEIE010000007.1"/>
</dbReference>
<sequence>MNRKEVYRRQNESFMARMADGEGVRELEGGVLYKVLAEGSGSVVAGPRSIVTVHYTGTLVSGTVFDDSRVRPCPEAFRVDTLIEGLRTALCHMRSGDRWQVFVPWQKGYGRKASGDIPGCSALVFDIELINVE</sequence>
<evidence type="ECO:0000313" key="8">
    <source>
        <dbReference type="EMBL" id="MDN0022919.1"/>
    </source>
</evidence>
<dbReference type="Gene3D" id="3.10.50.40">
    <property type="match status" value="1"/>
</dbReference>
<evidence type="ECO:0000313" key="11">
    <source>
        <dbReference type="Proteomes" id="UP001168478"/>
    </source>
</evidence>
<accession>A0AAW7JVM7</accession>
<dbReference type="InterPro" id="IPR046357">
    <property type="entry name" value="PPIase_dom_sf"/>
</dbReference>
<keyword evidence="10" id="KW-1185">Reference proteome</keyword>
<comment type="similarity">
    <text evidence="2 6">Belongs to the FKBP-type PPIase family.</text>
</comment>
<dbReference type="EMBL" id="JAUEIF010000005">
    <property type="protein sequence ID" value="MDN0025377.1"/>
    <property type="molecule type" value="Genomic_DNA"/>
</dbReference>
<evidence type="ECO:0000259" key="7">
    <source>
        <dbReference type="PROSITE" id="PS50059"/>
    </source>
</evidence>
<organism evidence="9 11">
    <name type="scientific">Leyella lascolaii</name>
    <dbReference type="NCBI Taxonomy" id="1776379"/>
    <lineage>
        <taxon>Bacteria</taxon>
        <taxon>Pseudomonadati</taxon>
        <taxon>Bacteroidota</taxon>
        <taxon>Bacteroidia</taxon>
        <taxon>Bacteroidales</taxon>
        <taxon>Prevotellaceae</taxon>
        <taxon>Leyella</taxon>
    </lineage>
</organism>
<name>A0AAW7JVM7_9BACT</name>
<dbReference type="EMBL" id="JAUEIE010000007">
    <property type="protein sequence ID" value="MDN0022919.1"/>
    <property type="molecule type" value="Genomic_DNA"/>
</dbReference>
<dbReference type="SUPFAM" id="SSF54534">
    <property type="entry name" value="FKBP-like"/>
    <property type="match status" value="1"/>
</dbReference>
<reference evidence="9" key="2">
    <citation type="submission" date="2023-08" db="EMBL/GenBank/DDBJ databases">
        <title>Identification and characterization of horizontal gene transfer across gut microbiota members of farm animals based on homology search.</title>
        <authorList>
            <person name="Schwarzerova J."/>
            <person name="Nykrynova M."/>
            <person name="Jureckova K."/>
            <person name="Cejkova D."/>
            <person name="Rychlik I."/>
        </authorList>
    </citation>
    <scope>NUCLEOTIDE SEQUENCE</scope>
    <source>
        <strain evidence="9">ET15</strain>
        <strain evidence="8">ET37</strain>
    </source>
</reference>
<dbReference type="PANTHER" id="PTHR43811">
    <property type="entry name" value="FKBP-TYPE PEPTIDYL-PROLYL CIS-TRANS ISOMERASE FKPA"/>
    <property type="match status" value="1"/>
</dbReference>
<dbReference type="PROSITE" id="PS50059">
    <property type="entry name" value="FKBP_PPIASE"/>
    <property type="match status" value="1"/>
</dbReference>
<evidence type="ECO:0000256" key="2">
    <source>
        <dbReference type="ARBA" id="ARBA00006577"/>
    </source>
</evidence>
<feature type="domain" description="PPIase FKBP-type" evidence="7">
    <location>
        <begin position="48"/>
        <end position="133"/>
    </location>
</feature>
<dbReference type="InterPro" id="IPR001179">
    <property type="entry name" value="PPIase_FKBP_dom"/>
</dbReference>
<comment type="caution">
    <text evidence="9">The sequence shown here is derived from an EMBL/GenBank/DDBJ whole genome shotgun (WGS) entry which is preliminary data.</text>
</comment>
<evidence type="ECO:0000256" key="3">
    <source>
        <dbReference type="ARBA" id="ARBA00023110"/>
    </source>
</evidence>
<dbReference type="AlphaFoldDB" id="A0AAW7JVM7"/>
<keyword evidence="4 5" id="KW-0413">Isomerase</keyword>
<evidence type="ECO:0000313" key="10">
    <source>
        <dbReference type="Proteomes" id="UP001167831"/>
    </source>
</evidence>
<dbReference type="Pfam" id="PF00254">
    <property type="entry name" value="FKBP_C"/>
    <property type="match status" value="1"/>
</dbReference>
<evidence type="ECO:0000256" key="6">
    <source>
        <dbReference type="RuleBase" id="RU003915"/>
    </source>
</evidence>
<dbReference type="PANTHER" id="PTHR43811:SF23">
    <property type="entry name" value="FKBP-TYPE 22 KDA PEPTIDYL-PROLYL CIS-TRANS ISOMERASE"/>
    <property type="match status" value="1"/>
</dbReference>
<reference evidence="9" key="1">
    <citation type="submission" date="2023-06" db="EMBL/GenBank/DDBJ databases">
        <authorList>
            <person name="Zeman M."/>
            <person name="Kubasova T."/>
            <person name="Jahodarova E."/>
            <person name="Nykrynova M."/>
            <person name="Rychlik I."/>
        </authorList>
    </citation>
    <scope>NUCLEOTIDE SEQUENCE</scope>
    <source>
        <strain evidence="9">ET15</strain>
        <strain evidence="8">ET37</strain>
    </source>
</reference>
<protein>
    <recommendedName>
        <fullName evidence="6">Peptidyl-prolyl cis-trans isomerase</fullName>
        <ecNumber evidence="6">5.2.1.8</ecNumber>
    </recommendedName>
</protein>
<evidence type="ECO:0000256" key="1">
    <source>
        <dbReference type="ARBA" id="ARBA00000971"/>
    </source>
</evidence>
<proteinExistence type="inferred from homology"/>
<comment type="catalytic activity">
    <reaction evidence="1 5 6">
        <text>[protein]-peptidylproline (omega=180) = [protein]-peptidylproline (omega=0)</text>
        <dbReference type="Rhea" id="RHEA:16237"/>
        <dbReference type="Rhea" id="RHEA-COMP:10747"/>
        <dbReference type="Rhea" id="RHEA-COMP:10748"/>
        <dbReference type="ChEBI" id="CHEBI:83833"/>
        <dbReference type="ChEBI" id="CHEBI:83834"/>
        <dbReference type="EC" id="5.2.1.8"/>
    </reaction>
</comment>
<evidence type="ECO:0000313" key="9">
    <source>
        <dbReference type="EMBL" id="MDN0025377.1"/>
    </source>
</evidence>
<dbReference type="Proteomes" id="UP001167831">
    <property type="component" value="Unassembled WGS sequence"/>
</dbReference>
<dbReference type="Proteomes" id="UP001168478">
    <property type="component" value="Unassembled WGS sequence"/>
</dbReference>
<keyword evidence="3 5" id="KW-0697">Rotamase</keyword>
<gene>
    <name evidence="8" type="ORF">QVN81_07800</name>
    <name evidence="9" type="ORF">QVN84_07585</name>
</gene>
<evidence type="ECO:0000256" key="5">
    <source>
        <dbReference type="PROSITE-ProRule" id="PRU00277"/>
    </source>
</evidence>
<dbReference type="EC" id="5.2.1.8" evidence="6"/>
<dbReference type="GO" id="GO:0003755">
    <property type="term" value="F:peptidyl-prolyl cis-trans isomerase activity"/>
    <property type="evidence" value="ECO:0007669"/>
    <property type="project" value="UniProtKB-UniRule"/>
</dbReference>